<comment type="caution">
    <text evidence="8">The sequence shown here is derived from an EMBL/GenBank/DDBJ whole genome shotgun (WGS) entry which is preliminary data.</text>
</comment>
<keyword evidence="6" id="KW-0539">Nucleus</keyword>
<keyword evidence="4" id="KW-0240">DNA-directed RNA polymerase</keyword>
<feature type="domain" description="Trichome birefringence-like C-terminal" evidence="7">
    <location>
        <begin position="318"/>
        <end position="439"/>
    </location>
</feature>
<evidence type="ECO:0000256" key="6">
    <source>
        <dbReference type="ARBA" id="ARBA00023242"/>
    </source>
</evidence>
<dbReference type="GO" id="GO:0016740">
    <property type="term" value="F:transferase activity"/>
    <property type="evidence" value="ECO:0007669"/>
    <property type="project" value="InterPro"/>
</dbReference>
<dbReference type="InterPro" id="IPR036390">
    <property type="entry name" value="WH_DNA-bd_sf"/>
</dbReference>
<organism evidence="8 9">
    <name type="scientific">Crotalaria pallida</name>
    <name type="common">Smooth rattlebox</name>
    <name type="synonym">Crotalaria striata</name>
    <dbReference type="NCBI Taxonomy" id="3830"/>
    <lineage>
        <taxon>Eukaryota</taxon>
        <taxon>Viridiplantae</taxon>
        <taxon>Streptophyta</taxon>
        <taxon>Embryophyta</taxon>
        <taxon>Tracheophyta</taxon>
        <taxon>Spermatophyta</taxon>
        <taxon>Magnoliopsida</taxon>
        <taxon>eudicotyledons</taxon>
        <taxon>Gunneridae</taxon>
        <taxon>Pentapetalae</taxon>
        <taxon>rosids</taxon>
        <taxon>fabids</taxon>
        <taxon>Fabales</taxon>
        <taxon>Fabaceae</taxon>
        <taxon>Papilionoideae</taxon>
        <taxon>50 kb inversion clade</taxon>
        <taxon>genistoids sensu lato</taxon>
        <taxon>core genistoids</taxon>
        <taxon>Crotalarieae</taxon>
        <taxon>Crotalaria</taxon>
    </lineage>
</organism>
<dbReference type="InterPro" id="IPR007832">
    <property type="entry name" value="RNA_pol_Rpc34"/>
</dbReference>
<dbReference type="Pfam" id="PF05158">
    <property type="entry name" value="RNA_pol_Rpc34"/>
    <property type="match status" value="1"/>
</dbReference>
<dbReference type="Proteomes" id="UP001372338">
    <property type="component" value="Unassembled WGS sequence"/>
</dbReference>
<keyword evidence="5" id="KW-0804">Transcription</keyword>
<dbReference type="GO" id="GO:0006383">
    <property type="term" value="P:transcription by RNA polymerase III"/>
    <property type="evidence" value="ECO:0007669"/>
    <property type="project" value="InterPro"/>
</dbReference>
<dbReference type="InterPro" id="IPR036388">
    <property type="entry name" value="WH-like_DNA-bd_sf"/>
</dbReference>
<comment type="similarity">
    <text evidence="3">Belongs to the eukaryotic RPC34/RPC39 RNA polymerase subunit family.</text>
</comment>
<sequence length="447" mass="51395">MNPSGGGGGSGNKRKRQDMGRLAVCNSLSKEERMVYDVIRAKGEMGIWTGDIQRETASIPIPKKIYDKALENLVVKGLIKRFTNIRSKARKFFIASEYQPSQYLTGGDFYTDQGNLDSHFIHQLNERCLYYLSTHELPATIDAILEYCTSSRVFKFQITHQILKVILDNLVLDNSVSEVRSTGDFAHDIPIGSLRYTSKGKDKKVDRSKGAMASIPCGGKYKGAVIHSFIGTFGEFWEEIPKDMYKDSEDRYRTWYFPNHDFTLMVIWSRFLIAGEERMVNGSGTSIFDLYLDKVDDDWAKELPDLDYAIISAFKHINKCSRKTLALFRTFAAAHFENGVWNTGGYCNKTSPINEGEVDFGRFEWQLRNAQMKEFERARNEGKKKGQRFEVLDVTRAMLRRPDGHPGEYWGNRWMKGYNDCTHWCLLGPVDMWSELLMAVLKREDRI</sequence>
<keyword evidence="9" id="KW-1185">Reference proteome</keyword>
<comment type="similarity">
    <text evidence="2">Belongs to the PC-esterase family. TBL subfamily.</text>
</comment>
<name>A0AAN9EYT4_CROPI</name>
<evidence type="ECO:0000259" key="7">
    <source>
        <dbReference type="Pfam" id="PF13839"/>
    </source>
</evidence>
<evidence type="ECO:0000256" key="4">
    <source>
        <dbReference type="ARBA" id="ARBA00022478"/>
    </source>
</evidence>
<dbReference type="AlphaFoldDB" id="A0AAN9EYT4"/>
<gene>
    <name evidence="8" type="ORF">RIF29_18799</name>
</gene>
<evidence type="ECO:0000256" key="3">
    <source>
        <dbReference type="ARBA" id="ARBA00011038"/>
    </source>
</evidence>
<reference evidence="8 9" key="1">
    <citation type="submission" date="2024-01" db="EMBL/GenBank/DDBJ databases">
        <title>The genomes of 5 underutilized Papilionoideae crops provide insights into root nodulation and disease resistanc.</title>
        <authorList>
            <person name="Yuan L."/>
        </authorList>
    </citation>
    <scope>NUCLEOTIDE SEQUENCE [LARGE SCALE GENOMIC DNA]</scope>
    <source>
        <strain evidence="8">ZHUSHIDOU_FW_LH</strain>
        <tissue evidence="8">Leaf</tissue>
    </source>
</reference>
<dbReference type="Gene3D" id="1.10.10.10">
    <property type="entry name" value="Winged helix-like DNA-binding domain superfamily/Winged helix DNA-binding domain"/>
    <property type="match status" value="1"/>
</dbReference>
<proteinExistence type="inferred from homology"/>
<accession>A0AAN9EYT4</accession>
<dbReference type="GO" id="GO:0005666">
    <property type="term" value="C:RNA polymerase III complex"/>
    <property type="evidence" value="ECO:0007669"/>
    <property type="project" value="InterPro"/>
</dbReference>
<dbReference type="EMBL" id="JAYWIO010000004">
    <property type="protein sequence ID" value="KAK7266157.1"/>
    <property type="molecule type" value="Genomic_DNA"/>
</dbReference>
<evidence type="ECO:0000313" key="8">
    <source>
        <dbReference type="EMBL" id="KAK7266157.1"/>
    </source>
</evidence>
<evidence type="ECO:0000256" key="1">
    <source>
        <dbReference type="ARBA" id="ARBA00004123"/>
    </source>
</evidence>
<comment type="subcellular location">
    <subcellularLocation>
        <location evidence="1">Nucleus</location>
    </subcellularLocation>
</comment>
<evidence type="ECO:0000256" key="5">
    <source>
        <dbReference type="ARBA" id="ARBA00023163"/>
    </source>
</evidence>
<protein>
    <recommendedName>
        <fullName evidence="7">Trichome birefringence-like C-terminal domain-containing protein</fullName>
    </recommendedName>
</protein>
<evidence type="ECO:0000313" key="9">
    <source>
        <dbReference type="Proteomes" id="UP001372338"/>
    </source>
</evidence>
<evidence type="ECO:0000256" key="2">
    <source>
        <dbReference type="ARBA" id="ARBA00007727"/>
    </source>
</evidence>
<dbReference type="Pfam" id="PF13839">
    <property type="entry name" value="PC-Esterase"/>
    <property type="match status" value="1"/>
</dbReference>
<dbReference type="PANTHER" id="PTHR12780">
    <property type="entry name" value="RNA POLYMERASE III DNA DIRECTED , 39KD SUBUNIT-RELATED"/>
    <property type="match status" value="1"/>
</dbReference>
<dbReference type="SUPFAM" id="SSF46785">
    <property type="entry name" value="Winged helix' DNA-binding domain"/>
    <property type="match status" value="1"/>
</dbReference>
<dbReference type="InterPro" id="IPR016049">
    <property type="entry name" value="RNA_pol_Rpc34-like"/>
</dbReference>
<dbReference type="InterPro" id="IPR026057">
    <property type="entry name" value="TBL_C"/>
</dbReference>